<dbReference type="GO" id="GO:0061503">
    <property type="term" value="F:tRNA threonylcarbamoyladenosine dehydratase"/>
    <property type="evidence" value="ECO:0007669"/>
    <property type="project" value="TreeGrafter"/>
</dbReference>
<dbReference type="PANTHER" id="PTHR43267:SF1">
    <property type="entry name" value="TRNA THREONYLCARBAMOYLADENOSINE DEHYDRATASE"/>
    <property type="match status" value="1"/>
</dbReference>
<reference evidence="2" key="2">
    <citation type="journal article" date="2014" name="ISME J.">
        <title>Microbial stratification in low pH oxic and suboxic macroscopic growths along an acid mine drainage.</title>
        <authorList>
            <person name="Mendez-Garcia C."/>
            <person name="Mesa V."/>
            <person name="Sprenger R.R."/>
            <person name="Richter M."/>
            <person name="Diez M.S."/>
            <person name="Solano J."/>
            <person name="Bargiela R."/>
            <person name="Golyshina O.V."/>
            <person name="Manteca A."/>
            <person name="Ramos J.L."/>
            <person name="Gallego J.R."/>
            <person name="Llorente I."/>
            <person name="Martins Dos Santos V.A."/>
            <person name="Jensen O.N."/>
            <person name="Pelaez A.I."/>
            <person name="Sanchez J."/>
            <person name="Ferrer M."/>
        </authorList>
    </citation>
    <scope>NUCLEOTIDE SEQUENCE</scope>
</reference>
<evidence type="ECO:0000259" key="1">
    <source>
        <dbReference type="Pfam" id="PF00899"/>
    </source>
</evidence>
<dbReference type="PANTHER" id="PTHR43267">
    <property type="entry name" value="TRNA THREONYLCARBAMOYLADENOSINE DEHYDRATASE"/>
    <property type="match status" value="1"/>
</dbReference>
<sequence length="472" mass="51756">MITHEHSVAMDGGTARELLAHLIRSDGQEDLCFALYRPATGRRRKTAVVYKMIPPQAGERRIHGNASFEPEYFERAVGEAVRDKAGLVFLHSHPVPGWQPMSQDDVRAEEDHAAAALGATRMPLVGMTTGSDGTWSARFWERVAVGRYRRFWCRNVRTAGVRLKIDFAGALCPPPAPAPELERTIHAWGEVKQANLARIRVGVIGAGSVGAFVAEALARTGLQELVLVDFDVVKMHNLDRLLHATRADALSERLKVDVVADALRQHATAAAFSVEPVPHGLHHTHGYEAALDCDVLFSCVDRPLPRHLLNLISHGCFIPVVDGGIQVRRTPSAGLIGADWRAHTTGPGRRCLACIGQYDPGEVQLDRQGLLDDPHYIEALSEDHPLRARENVFAFSQACSSLMVLQFLQSVIVPVNCASPGRQLYHFVPGLLDTETQPSTCDAACHVPKFHAAGDAMRDRLDLRDPDVAFPL</sequence>
<dbReference type="Pfam" id="PF00899">
    <property type="entry name" value="ThiF"/>
    <property type="match status" value="1"/>
</dbReference>
<dbReference type="GO" id="GO:0008641">
    <property type="term" value="F:ubiquitin-like modifier activating enzyme activity"/>
    <property type="evidence" value="ECO:0007669"/>
    <property type="project" value="InterPro"/>
</dbReference>
<dbReference type="InterPro" id="IPR045886">
    <property type="entry name" value="ThiF/MoeB/HesA"/>
</dbReference>
<organism evidence="2">
    <name type="scientific">mine drainage metagenome</name>
    <dbReference type="NCBI Taxonomy" id="410659"/>
    <lineage>
        <taxon>unclassified sequences</taxon>
        <taxon>metagenomes</taxon>
        <taxon>ecological metagenomes</taxon>
    </lineage>
</organism>
<evidence type="ECO:0000313" key="2">
    <source>
        <dbReference type="EMBL" id="EQD40432.1"/>
    </source>
</evidence>
<dbReference type="Gene3D" id="3.40.50.720">
    <property type="entry name" value="NAD(P)-binding Rossmann-like Domain"/>
    <property type="match status" value="1"/>
</dbReference>
<name>T0Z8M9_9ZZZZ</name>
<feature type="domain" description="THIF-type NAD/FAD binding fold" evidence="1">
    <location>
        <begin position="183"/>
        <end position="334"/>
    </location>
</feature>
<dbReference type="GO" id="GO:0061504">
    <property type="term" value="P:cyclic threonylcarbamoyladenosine biosynthetic process"/>
    <property type="evidence" value="ECO:0007669"/>
    <property type="project" value="TreeGrafter"/>
</dbReference>
<dbReference type="InterPro" id="IPR000594">
    <property type="entry name" value="ThiF_NAD_FAD-bd"/>
</dbReference>
<reference evidence="2" key="1">
    <citation type="submission" date="2013-08" db="EMBL/GenBank/DDBJ databases">
        <authorList>
            <person name="Mendez C."/>
            <person name="Richter M."/>
            <person name="Ferrer M."/>
            <person name="Sanchez J."/>
        </authorList>
    </citation>
    <scope>NUCLEOTIDE SEQUENCE</scope>
</reference>
<dbReference type="AlphaFoldDB" id="T0Z8M9"/>
<feature type="non-terminal residue" evidence="2">
    <location>
        <position position="472"/>
    </location>
</feature>
<dbReference type="EMBL" id="AUZY01009919">
    <property type="protein sequence ID" value="EQD40432.1"/>
    <property type="molecule type" value="Genomic_DNA"/>
</dbReference>
<gene>
    <name evidence="2" type="ORF">B1B_14923</name>
</gene>
<accession>T0Z8M9</accession>
<proteinExistence type="predicted"/>
<dbReference type="InterPro" id="IPR035985">
    <property type="entry name" value="Ubiquitin-activating_enz"/>
</dbReference>
<protein>
    <submittedName>
        <fullName evidence="2">UBA/THIF-type NAD/FAD binding protein</fullName>
    </submittedName>
</protein>
<comment type="caution">
    <text evidence="2">The sequence shown here is derived from an EMBL/GenBank/DDBJ whole genome shotgun (WGS) entry which is preliminary data.</text>
</comment>
<dbReference type="SUPFAM" id="SSF69572">
    <property type="entry name" value="Activating enzymes of the ubiquitin-like proteins"/>
    <property type="match status" value="1"/>
</dbReference>